<gene>
    <name evidence="1" type="ORF">SeLEV6574_g03689</name>
</gene>
<dbReference type="AlphaFoldDB" id="A0A507D339"/>
<dbReference type="EMBL" id="QEAM01000131">
    <property type="protein sequence ID" value="TPX45757.1"/>
    <property type="molecule type" value="Genomic_DNA"/>
</dbReference>
<organism evidence="1 2">
    <name type="scientific">Synchytrium endobioticum</name>
    <dbReference type="NCBI Taxonomy" id="286115"/>
    <lineage>
        <taxon>Eukaryota</taxon>
        <taxon>Fungi</taxon>
        <taxon>Fungi incertae sedis</taxon>
        <taxon>Chytridiomycota</taxon>
        <taxon>Chytridiomycota incertae sedis</taxon>
        <taxon>Chytridiomycetes</taxon>
        <taxon>Synchytriales</taxon>
        <taxon>Synchytriaceae</taxon>
        <taxon>Synchytrium</taxon>
    </lineage>
</organism>
<accession>A0A507D339</accession>
<reference evidence="1 2" key="1">
    <citation type="journal article" date="2019" name="Sci. Rep.">
        <title>Comparative genomics of chytrid fungi reveal insights into the obligate biotrophic and pathogenic lifestyle of Synchytrium endobioticum.</title>
        <authorList>
            <person name="van de Vossenberg B.T.L.H."/>
            <person name="Warris S."/>
            <person name="Nguyen H.D.T."/>
            <person name="van Gent-Pelzer M.P.E."/>
            <person name="Joly D.L."/>
            <person name="van de Geest H.C."/>
            <person name="Bonants P.J.M."/>
            <person name="Smith D.S."/>
            <person name="Levesque C.A."/>
            <person name="van der Lee T.A.J."/>
        </authorList>
    </citation>
    <scope>NUCLEOTIDE SEQUENCE [LARGE SCALE GENOMIC DNA]</scope>
    <source>
        <strain evidence="1 2">LEV6574</strain>
    </source>
</reference>
<proteinExistence type="predicted"/>
<sequence>MLFTAPSHSELRSGIALSEKHWWKSWKQLILWKSAWKKHHLNRKQYNDSLQNHIQLHCLWCRGAFAMAREACREQCVECPLRHVTAMDETTPSIDQVGAE</sequence>
<evidence type="ECO:0000313" key="2">
    <source>
        <dbReference type="Proteomes" id="UP000320475"/>
    </source>
</evidence>
<dbReference type="Proteomes" id="UP000320475">
    <property type="component" value="Unassembled WGS sequence"/>
</dbReference>
<protein>
    <submittedName>
        <fullName evidence="1">Uncharacterized protein</fullName>
    </submittedName>
</protein>
<evidence type="ECO:0000313" key="1">
    <source>
        <dbReference type="EMBL" id="TPX45757.1"/>
    </source>
</evidence>
<comment type="caution">
    <text evidence="1">The sequence shown here is derived from an EMBL/GenBank/DDBJ whole genome shotgun (WGS) entry which is preliminary data.</text>
</comment>
<name>A0A507D339_9FUNG</name>